<evidence type="ECO:0000313" key="2">
    <source>
        <dbReference type="Proteomes" id="UP000198605"/>
    </source>
</evidence>
<dbReference type="OrthoDB" id="4548523at2"/>
<protein>
    <recommendedName>
        <fullName evidence="3">Mini-circle protein</fullName>
    </recommendedName>
</protein>
<reference evidence="2" key="1">
    <citation type="submission" date="2016-06" db="EMBL/GenBank/DDBJ databases">
        <authorList>
            <person name="Varghese N."/>
            <person name="Submissions Spin"/>
        </authorList>
    </citation>
    <scope>NUCLEOTIDE SEQUENCE [LARGE SCALE GENOMIC DNA]</scope>
    <source>
        <strain evidence="2">DSM 44151</strain>
    </source>
</reference>
<dbReference type="Gene3D" id="1.20.120.450">
    <property type="entry name" value="dinb family like domain"/>
    <property type="match status" value="1"/>
</dbReference>
<dbReference type="GeneID" id="43277263"/>
<dbReference type="AlphaFoldDB" id="A0A1C6U3J1"/>
<dbReference type="Proteomes" id="UP000198605">
    <property type="component" value="Unassembled WGS sequence"/>
</dbReference>
<dbReference type="Pfam" id="PF04978">
    <property type="entry name" value="MST"/>
    <property type="match status" value="1"/>
</dbReference>
<dbReference type="SUPFAM" id="SSF109854">
    <property type="entry name" value="DinB/YfiT-like putative metalloenzymes"/>
    <property type="match status" value="1"/>
</dbReference>
<proteinExistence type="predicted"/>
<organism evidence="1 2">
    <name type="scientific">Micromonospora chersina</name>
    <dbReference type="NCBI Taxonomy" id="47854"/>
    <lineage>
        <taxon>Bacteria</taxon>
        <taxon>Bacillati</taxon>
        <taxon>Actinomycetota</taxon>
        <taxon>Actinomycetes</taxon>
        <taxon>Micromonosporales</taxon>
        <taxon>Micromonosporaceae</taxon>
        <taxon>Micromonospora</taxon>
    </lineage>
</organism>
<accession>A0A1C6U3J1</accession>
<dbReference type="InterPro" id="IPR034660">
    <property type="entry name" value="DinB/YfiT-like"/>
</dbReference>
<gene>
    <name evidence="1" type="ORF">GA0070603_0586</name>
</gene>
<name>A0A1C6U3J1_9ACTN</name>
<keyword evidence="2" id="KW-1185">Reference proteome</keyword>
<dbReference type="InterPro" id="IPR007061">
    <property type="entry name" value="MST-like"/>
</dbReference>
<evidence type="ECO:0008006" key="3">
    <source>
        <dbReference type="Google" id="ProtNLM"/>
    </source>
</evidence>
<sequence>MRVPFPEPGPSADVPALFLTYLDYYRDTVADRVAGLTDAQARTALVPSGWTPVELLKHLAFMERRWLVWGFLGEPVPDPWGDRAEDRWHVGPDETVADLVAALHRGGRRTREIVEATPPDTAAALGGRFTDLARRPTLTAILFHVLQEYARHAGHLDIVRELADGRTGE</sequence>
<dbReference type="RefSeq" id="WP_091306633.1">
    <property type="nucleotide sequence ID" value="NZ_FMIB01000002.1"/>
</dbReference>
<dbReference type="EMBL" id="FMIB01000002">
    <property type="protein sequence ID" value="SCL48468.1"/>
    <property type="molecule type" value="Genomic_DNA"/>
</dbReference>
<evidence type="ECO:0000313" key="1">
    <source>
        <dbReference type="EMBL" id="SCL48468.1"/>
    </source>
</evidence>
<dbReference type="STRING" id="47854.GA0070603_0586"/>